<accession>A0A8R7P8V0</accession>
<dbReference type="EnsemblPlants" id="TuG1812G0200000109.01.T01">
    <property type="protein sequence ID" value="TuG1812G0200000109.01.T01.cds276549"/>
    <property type="gene ID" value="TuG1812G0200000109.01"/>
</dbReference>
<reference evidence="1" key="2">
    <citation type="submission" date="2018-03" db="EMBL/GenBank/DDBJ databases">
        <title>The Triticum urartu genome reveals the dynamic nature of wheat genome evolution.</title>
        <authorList>
            <person name="Ling H."/>
            <person name="Ma B."/>
            <person name="Shi X."/>
            <person name="Liu H."/>
            <person name="Dong L."/>
            <person name="Sun H."/>
            <person name="Cao Y."/>
            <person name="Gao Q."/>
            <person name="Zheng S."/>
            <person name="Li Y."/>
            <person name="Yu Y."/>
            <person name="Du H."/>
            <person name="Qi M."/>
            <person name="Li Y."/>
            <person name="Yu H."/>
            <person name="Cui Y."/>
            <person name="Wang N."/>
            <person name="Chen C."/>
            <person name="Wu H."/>
            <person name="Zhao Y."/>
            <person name="Zhang J."/>
            <person name="Li Y."/>
            <person name="Zhou W."/>
            <person name="Zhang B."/>
            <person name="Hu W."/>
            <person name="Eijk M."/>
            <person name="Tang J."/>
            <person name="Witsenboer H."/>
            <person name="Zhao S."/>
            <person name="Li Z."/>
            <person name="Zhang A."/>
            <person name="Wang D."/>
            <person name="Liang C."/>
        </authorList>
    </citation>
    <scope>NUCLEOTIDE SEQUENCE [LARGE SCALE GENOMIC DNA]</scope>
    <source>
        <strain evidence="1">cv. G1812</strain>
    </source>
</reference>
<name>A0A8R7P8V0_TRIUA</name>
<dbReference type="AlphaFoldDB" id="A0A8R7P8V0"/>
<evidence type="ECO:0000313" key="2">
    <source>
        <dbReference type="Proteomes" id="UP000015106"/>
    </source>
</evidence>
<proteinExistence type="predicted"/>
<organism evidence="1 2">
    <name type="scientific">Triticum urartu</name>
    <name type="common">Red wild einkorn</name>
    <name type="synonym">Crithodium urartu</name>
    <dbReference type="NCBI Taxonomy" id="4572"/>
    <lineage>
        <taxon>Eukaryota</taxon>
        <taxon>Viridiplantae</taxon>
        <taxon>Streptophyta</taxon>
        <taxon>Embryophyta</taxon>
        <taxon>Tracheophyta</taxon>
        <taxon>Spermatophyta</taxon>
        <taxon>Magnoliopsida</taxon>
        <taxon>Liliopsida</taxon>
        <taxon>Poales</taxon>
        <taxon>Poaceae</taxon>
        <taxon>BOP clade</taxon>
        <taxon>Pooideae</taxon>
        <taxon>Triticodae</taxon>
        <taxon>Triticeae</taxon>
        <taxon>Triticinae</taxon>
        <taxon>Triticum</taxon>
    </lineage>
</organism>
<evidence type="ECO:0000313" key="1">
    <source>
        <dbReference type="EnsemblPlants" id="TuG1812G0200000109.01.T01.cds276549"/>
    </source>
</evidence>
<dbReference type="Proteomes" id="UP000015106">
    <property type="component" value="Chromosome 2"/>
</dbReference>
<reference evidence="1" key="3">
    <citation type="submission" date="2022-06" db="UniProtKB">
        <authorList>
            <consortium name="EnsemblPlants"/>
        </authorList>
    </citation>
    <scope>IDENTIFICATION</scope>
</reference>
<dbReference type="Gramene" id="TuG1812G0200000109.01.T01">
    <property type="protein sequence ID" value="TuG1812G0200000109.01.T01.cds276549"/>
    <property type="gene ID" value="TuG1812G0200000109.01"/>
</dbReference>
<reference evidence="2" key="1">
    <citation type="journal article" date="2013" name="Nature">
        <title>Draft genome of the wheat A-genome progenitor Triticum urartu.</title>
        <authorList>
            <person name="Ling H.Q."/>
            <person name="Zhao S."/>
            <person name="Liu D."/>
            <person name="Wang J."/>
            <person name="Sun H."/>
            <person name="Zhang C."/>
            <person name="Fan H."/>
            <person name="Li D."/>
            <person name="Dong L."/>
            <person name="Tao Y."/>
            <person name="Gao C."/>
            <person name="Wu H."/>
            <person name="Li Y."/>
            <person name="Cui Y."/>
            <person name="Guo X."/>
            <person name="Zheng S."/>
            <person name="Wang B."/>
            <person name="Yu K."/>
            <person name="Liang Q."/>
            <person name="Yang W."/>
            <person name="Lou X."/>
            <person name="Chen J."/>
            <person name="Feng M."/>
            <person name="Jian J."/>
            <person name="Zhang X."/>
            <person name="Luo G."/>
            <person name="Jiang Y."/>
            <person name="Liu J."/>
            <person name="Wang Z."/>
            <person name="Sha Y."/>
            <person name="Zhang B."/>
            <person name="Wu H."/>
            <person name="Tang D."/>
            <person name="Shen Q."/>
            <person name="Xue P."/>
            <person name="Zou S."/>
            <person name="Wang X."/>
            <person name="Liu X."/>
            <person name="Wang F."/>
            <person name="Yang Y."/>
            <person name="An X."/>
            <person name="Dong Z."/>
            <person name="Zhang K."/>
            <person name="Zhang X."/>
            <person name="Luo M.C."/>
            <person name="Dvorak J."/>
            <person name="Tong Y."/>
            <person name="Wang J."/>
            <person name="Yang H."/>
            <person name="Li Z."/>
            <person name="Wang D."/>
            <person name="Zhang A."/>
            <person name="Wang J."/>
        </authorList>
    </citation>
    <scope>NUCLEOTIDE SEQUENCE</scope>
    <source>
        <strain evidence="2">cv. G1812</strain>
    </source>
</reference>
<keyword evidence="2" id="KW-1185">Reference proteome</keyword>
<protein>
    <submittedName>
        <fullName evidence="1">Uncharacterized protein</fullName>
    </submittedName>
</protein>
<sequence length="185" mass="20352">MLLRATSKASFVSSAVYICICTSSKVCWVKFAPASASATERGGVNMGAKLSLSRPGNRTPLDFRLYSTLVNNKMETCFCILSRFFLADQQVAELLTGRSPHLNQHKHPLFLLFTTVCGSSTNLTISSRTLSAATSEKTFSKFLATISRRNTERNWTLASFSTSRFLTSSMLSTFPALIRSQIVSP</sequence>